<dbReference type="InterPro" id="IPR020846">
    <property type="entry name" value="MFS_dom"/>
</dbReference>
<evidence type="ECO:0000256" key="5">
    <source>
        <dbReference type="ARBA" id="ARBA00022989"/>
    </source>
</evidence>
<feature type="transmembrane region" description="Helical" evidence="7">
    <location>
        <begin position="394"/>
        <end position="413"/>
    </location>
</feature>
<dbReference type="InterPro" id="IPR005829">
    <property type="entry name" value="Sugar_transporter_CS"/>
</dbReference>
<keyword evidence="10" id="KW-1185">Reference proteome</keyword>
<evidence type="ECO:0000256" key="4">
    <source>
        <dbReference type="ARBA" id="ARBA00022692"/>
    </source>
</evidence>
<keyword evidence="4 7" id="KW-0812">Transmembrane</keyword>
<evidence type="ECO:0000313" key="10">
    <source>
        <dbReference type="Proteomes" id="UP001597417"/>
    </source>
</evidence>
<sequence length="432" mass="44656">MRTIAAASAIGNLIEVYDFILYSFVAALVFGPLFFPGVAPWAGTLFAIASQAVAYVARPLGAVIFGWLGDKAGRRRGLLVTLSLMGLSTVLIGLLPTYATIGAAAPILLVTLRVLQGVAYGGEWGGAILIAVEHAPEKRKTLFGAIPQLGTALGFGFATASLLMIGTIVSREAFQAWGWRVPFLIGAVLIAIGIVVRTKIEETPEFKAALAKAERGAEPRASFMVTLREGSKAILAMVLNVQASAVAILTFATGLLAFVPRHVPGLNAADVQIGMIIGAVVMGLVTFGSAYLGARIGKERVLLICGVFPIVTAFPAYALVASGSAVLLWIGMAIGLATFGLNSGVIGAAMSEHFPVRLRYFGLSFAFAVASVIGGALLPIPALAWAEYLGGSTLPLALVFMLGGALTAAGALWTKRLPKYGSAVPAPSTSAG</sequence>
<dbReference type="PANTHER" id="PTHR43045:SF1">
    <property type="entry name" value="SHIKIMATE TRANSPORTER"/>
    <property type="match status" value="1"/>
</dbReference>
<protein>
    <submittedName>
        <fullName evidence="9">MFS transporter</fullName>
    </submittedName>
</protein>
<dbReference type="PANTHER" id="PTHR43045">
    <property type="entry name" value="SHIKIMATE TRANSPORTER"/>
    <property type="match status" value="1"/>
</dbReference>
<feature type="transmembrane region" description="Helical" evidence="7">
    <location>
        <begin position="301"/>
        <end position="320"/>
    </location>
</feature>
<gene>
    <name evidence="9" type="ORF">ACFSXZ_27495</name>
</gene>
<dbReference type="PROSITE" id="PS00217">
    <property type="entry name" value="SUGAR_TRANSPORT_2"/>
    <property type="match status" value="1"/>
</dbReference>
<dbReference type="Pfam" id="PF07690">
    <property type="entry name" value="MFS_1"/>
    <property type="match status" value="1"/>
</dbReference>
<dbReference type="InterPro" id="IPR036259">
    <property type="entry name" value="MFS_trans_sf"/>
</dbReference>
<feature type="transmembrane region" description="Helical" evidence="7">
    <location>
        <begin position="142"/>
        <end position="165"/>
    </location>
</feature>
<keyword evidence="5 7" id="KW-1133">Transmembrane helix</keyword>
<evidence type="ECO:0000256" key="6">
    <source>
        <dbReference type="ARBA" id="ARBA00023136"/>
    </source>
</evidence>
<dbReference type="InterPro" id="IPR011701">
    <property type="entry name" value="MFS"/>
</dbReference>
<keyword evidence="3" id="KW-1003">Cell membrane</keyword>
<feature type="transmembrane region" description="Helical" evidence="7">
    <location>
        <begin position="360"/>
        <end position="382"/>
    </location>
</feature>
<feature type="transmembrane region" description="Helical" evidence="7">
    <location>
        <begin position="326"/>
        <end position="348"/>
    </location>
</feature>
<dbReference type="PROSITE" id="PS50850">
    <property type="entry name" value="MFS"/>
    <property type="match status" value="1"/>
</dbReference>
<evidence type="ECO:0000256" key="3">
    <source>
        <dbReference type="ARBA" id="ARBA00022475"/>
    </source>
</evidence>
<evidence type="ECO:0000259" key="8">
    <source>
        <dbReference type="PROSITE" id="PS50850"/>
    </source>
</evidence>
<feature type="transmembrane region" description="Helical" evidence="7">
    <location>
        <begin position="77"/>
        <end position="95"/>
    </location>
</feature>
<comment type="subcellular location">
    <subcellularLocation>
        <location evidence="1">Cell membrane</location>
        <topology evidence="1">Multi-pass membrane protein</topology>
    </subcellularLocation>
</comment>
<feature type="domain" description="Major facilitator superfamily (MFS) profile" evidence="8">
    <location>
        <begin position="4"/>
        <end position="422"/>
    </location>
</feature>
<evidence type="ECO:0000256" key="1">
    <source>
        <dbReference type="ARBA" id="ARBA00004651"/>
    </source>
</evidence>
<dbReference type="RefSeq" id="WP_378268110.1">
    <property type="nucleotide sequence ID" value="NZ_JBHUKR010000016.1"/>
</dbReference>
<dbReference type="Gene3D" id="1.20.1250.20">
    <property type="entry name" value="MFS general substrate transporter like domains"/>
    <property type="match status" value="2"/>
</dbReference>
<organism evidence="9 10">
    <name type="scientific">Amycolatopsis pigmentata</name>
    <dbReference type="NCBI Taxonomy" id="450801"/>
    <lineage>
        <taxon>Bacteria</taxon>
        <taxon>Bacillati</taxon>
        <taxon>Actinomycetota</taxon>
        <taxon>Actinomycetes</taxon>
        <taxon>Pseudonocardiales</taxon>
        <taxon>Pseudonocardiaceae</taxon>
        <taxon>Amycolatopsis</taxon>
    </lineage>
</organism>
<proteinExistence type="predicted"/>
<name>A0ABW5FZI5_9PSEU</name>
<dbReference type="EMBL" id="JBHUKR010000016">
    <property type="protein sequence ID" value="MFD2420080.1"/>
    <property type="molecule type" value="Genomic_DNA"/>
</dbReference>
<keyword evidence="2" id="KW-0813">Transport</keyword>
<comment type="caution">
    <text evidence="9">The sequence shown here is derived from an EMBL/GenBank/DDBJ whole genome shotgun (WGS) entry which is preliminary data.</text>
</comment>
<evidence type="ECO:0000256" key="2">
    <source>
        <dbReference type="ARBA" id="ARBA00022448"/>
    </source>
</evidence>
<feature type="transmembrane region" description="Helical" evidence="7">
    <location>
        <begin position="12"/>
        <end position="35"/>
    </location>
</feature>
<feature type="transmembrane region" description="Helical" evidence="7">
    <location>
        <begin position="41"/>
        <end position="65"/>
    </location>
</feature>
<evidence type="ECO:0000313" key="9">
    <source>
        <dbReference type="EMBL" id="MFD2420080.1"/>
    </source>
</evidence>
<dbReference type="Proteomes" id="UP001597417">
    <property type="component" value="Unassembled WGS sequence"/>
</dbReference>
<feature type="transmembrane region" description="Helical" evidence="7">
    <location>
        <begin position="271"/>
        <end position="294"/>
    </location>
</feature>
<feature type="transmembrane region" description="Helical" evidence="7">
    <location>
        <begin position="233"/>
        <end position="259"/>
    </location>
</feature>
<feature type="transmembrane region" description="Helical" evidence="7">
    <location>
        <begin position="177"/>
        <end position="196"/>
    </location>
</feature>
<dbReference type="SUPFAM" id="SSF103473">
    <property type="entry name" value="MFS general substrate transporter"/>
    <property type="match status" value="1"/>
</dbReference>
<accession>A0ABW5FZI5</accession>
<keyword evidence="6 7" id="KW-0472">Membrane</keyword>
<feature type="transmembrane region" description="Helical" evidence="7">
    <location>
        <begin position="101"/>
        <end position="121"/>
    </location>
</feature>
<reference evidence="10" key="1">
    <citation type="journal article" date="2019" name="Int. J. Syst. Evol. Microbiol.">
        <title>The Global Catalogue of Microorganisms (GCM) 10K type strain sequencing project: providing services to taxonomists for standard genome sequencing and annotation.</title>
        <authorList>
            <consortium name="The Broad Institute Genomics Platform"/>
            <consortium name="The Broad Institute Genome Sequencing Center for Infectious Disease"/>
            <person name="Wu L."/>
            <person name="Ma J."/>
        </authorList>
    </citation>
    <scope>NUCLEOTIDE SEQUENCE [LARGE SCALE GENOMIC DNA]</scope>
    <source>
        <strain evidence="10">CGMCC 4.7645</strain>
    </source>
</reference>
<evidence type="ECO:0000256" key="7">
    <source>
        <dbReference type="SAM" id="Phobius"/>
    </source>
</evidence>